<proteinExistence type="predicted"/>
<accession>A0A2W5FIM1</accession>
<protein>
    <submittedName>
        <fullName evidence="1">Uncharacterized protein</fullName>
    </submittedName>
</protein>
<dbReference type="EMBL" id="QFOT01000149">
    <property type="protein sequence ID" value="PZP54204.1"/>
    <property type="molecule type" value="Genomic_DNA"/>
</dbReference>
<organism evidence="1 2">
    <name type="scientific">Micavibrio aeruginosavorus</name>
    <dbReference type="NCBI Taxonomy" id="349221"/>
    <lineage>
        <taxon>Bacteria</taxon>
        <taxon>Pseudomonadati</taxon>
        <taxon>Bdellovibrionota</taxon>
        <taxon>Bdellovibrionia</taxon>
        <taxon>Bdellovibrionales</taxon>
        <taxon>Pseudobdellovibrionaceae</taxon>
        <taxon>Micavibrio</taxon>
    </lineage>
</organism>
<dbReference type="Proteomes" id="UP000249739">
    <property type="component" value="Unassembled WGS sequence"/>
</dbReference>
<evidence type="ECO:0000313" key="1">
    <source>
        <dbReference type="EMBL" id="PZP54204.1"/>
    </source>
</evidence>
<gene>
    <name evidence="1" type="ORF">DI586_10230</name>
</gene>
<name>A0A2W5FIM1_9BACT</name>
<reference evidence="1 2" key="1">
    <citation type="submission" date="2017-08" db="EMBL/GenBank/DDBJ databases">
        <title>Infants hospitalized years apart are colonized by the same room-sourced microbial strains.</title>
        <authorList>
            <person name="Brooks B."/>
            <person name="Olm M.R."/>
            <person name="Firek B.A."/>
            <person name="Baker R."/>
            <person name="Thomas B.C."/>
            <person name="Morowitz M.J."/>
            <person name="Banfield J.F."/>
        </authorList>
    </citation>
    <scope>NUCLEOTIDE SEQUENCE [LARGE SCALE GENOMIC DNA]</scope>
    <source>
        <strain evidence="1">S2_006_000_R2_64</strain>
    </source>
</reference>
<dbReference type="AlphaFoldDB" id="A0A2W5FIM1"/>
<evidence type="ECO:0000313" key="2">
    <source>
        <dbReference type="Proteomes" id="UP000249739"/>
    </source>
</evidence>
<comment type="caution">
    <text evidence="1">The sequence shown here is derived from an EMBL/GenBank/DDBJ whole genome shotgun (WGS) entry which is preliminary data.</text>
</comment>
<sequence>MTQSWGVFTGAYGASGPPYIVSAETLAANYEGAWSEGIKETREFESQANAGNITAYARLAFKYSIGWGDEKKGVSKSKDRDIAQEKLNIKAGALITLYNQASKPDLTFEQRMKNIFSFVFNSHGIEKHMKNLDRLAERVIYLDLSTEELRAMAGLSPEVPNPK</sequence>